<feature type="compositionally biased region" description="Polar residues" evidence="1">
    <location>
        <begin position="135"/>
        <end position="144"/>
    </location>
</feature>
<evidence type="ECO:0000256" key="1">
    <source>
        <dbReference type="SAM" id="MobiDB-lite"/>
    </source>
</evidence>
<dbReference type="OrthoDB" id="2595043at2759"/>
<reference evidence="2 3" key="1">
    <citation type="submission" date="2019-02" db="EMBL/GenBank/DDBJ databases">
        <title>Genome sequencing of the rare red list fungi Bondarzewia mesenterica.</title>
        <authorList>
            <person name="Buettner E."/>
            <person name="Kellner H."/>
        </authorList>
    </citation>
    <scope>NUCLEOTIDE SEQUENCE [LARGE SCALE GENOMIC DNA]</scope>
    <source>
        <strain evidence="2 3">DSM 108281</strain>
    </source>
</reference>
<gene>
    <name evidence="2" type="ORF">EW146_g5314</name>
</gene>
<evidence type="ECO:0000313" key="2">
    <source>
        <dbReference type="EMBL" id="THH15109.1"/>
    </source>
</evidence>
<sequence length="144" mass="15630">MSSQSTADTNNSNANEHVQTSIATSTVASYSLETESISFLSAPDLQELDGLSRVMSDGEWQAQLLEETENISVATTLQQLETAEGLAQSVEIRVDDLMERMDQILLLLSQQVSEENGAANDVKEDAYNQAEETKNNLNEDTAGG</sequence>
<keyword evidence="3" id="KW-1185">Reference proteome</keyword>
<accession>A0A4S4LRZ0</accession>
<feature type="region of interest" description="Disordered" evidence="1">
    <location>
        <begin position="1"/>
        <end position="20"/>
    </location>
</feature>
<dbReference type="Proteomes" id="UP000310158">
    <property type="component" value="Unassembled WGS sequence"/>
</dbReference>
<feature type="compositionally biased region" description="Basic and acidic residues" evidence="1">
    <location>
        <begin position="121"/>
        <end position="134"/>
    </location>
</feature>
<protein>
    <submittedName>
        <fullName evidence="2">Uncharacterized protein</fullName>
    </submittedName>
</protein>
<dbReference type="AlphaFoldDB" id="A0A4S4LRZ0"/>
<evidence type="ECO:0000313" key="3">
    <source>
        <dbReference type="Proteomes" id="UP000310158"/>
    </source>
</evidence>
<proteinExistence type="predicted"/>
<feature type="region of interest" description="Disordered" evidence="1">
    <location>
        <begin position="116"/>
        <end position="144"/>
    </location>
</feature>
<organism evidence="2 3">
    <name type="scientific">Bondarzewia mesenterica</name>
    <dbReference type="NCBI Taxonomy" id="1095465"/>
    <lineage>
        <taxon>Eukaryota</taxon>
        <taxon>Fungi</taxon>
        <taxon>Dikarya</taxon>
        <taxon>Basidiomycota</taxon>
        <taxon>Agaricomycotina</taxon>
        <taxon>Agaricomycetes</taxon>
        <taxon>Russulales</taxon>
        <taxon>Bondarzewiaceae</taxon>
        <taxon>Bondarzewia</taxon>
    </lineage>
</organism>
<name>A0A4S4LRZ0_9AGAM</name>
<dbReference type="EMBL" id="SGPL01000229">
    <property type="protein sequence ID" value="THH15109.1"/>
    <property type="molecule type" value="Genomic_DNA"/>
</dbReference>
<comment type="caution">
    <text evidence="2">The sequence shown here is derived from an EMBL/GenBank/DDBJ whole genome shotgun (WGS) entry which is preliminary data.</text>
</comment>